<dbReference type="PATRIC" id="fig|1341181.4.peg.1770"/>
<dbReference type="RefSeq" id="WP_023579421.1">
    <property type="nucleotide sequence ID" value="NZ_AVGG01000007.1"/>
</dbReference>
<keyword evidence="1" id="KW-0472">Membrane</keyword>
<sequence length="404" mass="47747">MKPVFLFLTNDENRNAFPKTGDLEILPSEEYFNSLNLSYSDNYLTTEFIFILLKFFIIPIFILILITLIFFLVANRYKSEQVSTKKKKIDTLVNDFLTEIIFSTYSAKELKKKIADFKSTIPYEKKWCRHMILNKLIQFKQNIHGFDQNQILLIYKYFGLDSYSKKLINDRRWYFKSLGIYHYQVLDYKIKKGQLKYFLKSKNKYLRSNALIATIALSDEKFGVLDEYTEKISRADELKILDIIYQKKSTLPKNIVKWIHHENNSIVILALKLMIRYREKLSVSQITHLLQNPDNLVRKETLLAIRELNLYEANDILIAHYPEETNKRNKISCLKTLGIIGNEKTVEFASKILLEENDLEIKFEIINCINKIDSKYFTKFTSDDESQNNIISKIILHVTNPYLN</sequence>
<dbReference type="InterPro" id="IPR011989">
    <property type="entry name" value="ARM-like"/>
</dbReference>
<gene>
    <name evidence="2" type="ORF">FLJC2902T_17990</name>
</gene>
<evidence type="ECO:0000256" key="1">
    <source>
        <dbReference type="SAM" id="Phobius"/>
    </source>
</evidence>
<accession>V6SP04</accession>
<protein>
    <recommendedName>
        <fullName evidence="4">HEAT repeat domain-containing protein</fullName>
    </recommendedName>
</protein>
<evidence type="ECO:0008006" key="4">
    <source>
        <dbReference type="Google" id="ProtNLM"/>
    </source>
</evidence>
<dbReference type="Gene3D" id="1.25.10.10">
    <property type="entry name" value="Leucine-rich Repeat Variant"/>
    <property type="match status" value="1"/>
</dbReference>
<evidence type="ECO:0000313" key="2">
    <source>
        <dbReference type="EMBL" id="ESU28438.1"/>
    </source>
</evidence>
<dbReference type="OrthoDB" id="1374083at2"/>
<comment type="caution">
    <text evidence="2">The sequence shown here is derived from an EMBL/GenBank/DDBJ whole genome shotgun (WGS) entry which is preliminary data.</text>
</comment>
<dbReference type="Proteomes" id="UP000018004">
    <property type="component" value="Unassembled WGS sequence"/>
</dbReference>
<keyword evidence="1" id="KW-1133">Transmembrane helix</keyword>
<proteinExistence type="predicted"/>
<evidence type="ECO:0000313" key="3">
    <source>
        <dbReference type="Proteomes" id="UP000018004"/>
    </source>
</evidence>
<dbReference type="STRING" id="1341181.FLJC2902T_17990"/>
<keyword evidence="1" id="KW-0812">Transmembrane</keyword>
<keyword evidence="3" id="KW-1185">Reference proteome</keyword>
<dbReference type="SUPFAM" id="SSF48371">
    <property type="entry name" value="ARM repeat"/>
    <property type="match status" value="1"/>
</dbReference>
<name>V6SP04_9FLAO</name>
<dbReference type="InterPro" id="IPR016024">
    <property type="entry name" value="ARM-type_fold"/>
</dbReference>
<dbReference type="eggNOG" id="COG1413">
    <property type="taxonomic scope" value="Bacteria"/>
</dbReference>
<reference evidence="2 3" key="1">
    <citation type="submission" date="2013-08" db="EMBL/GenBank/DDBJ databases">
        <title>Flavobacterium limnosediminis JC2902 genome sequencing.</title>
        <authorList>
            <person name="Lee K."/>
            <person name="Yi H."/>
            <person name="Park S."/>
            <person name="Chun J."/>
        </authorList>
    </citation>
    <scope>NUCLEOTIDE SEQUENCE [LARGE SCALE GENOMIC DNA]</scope>
    <source>
        <strain evidence="2 3">JC2902</strain>
    </source>
</reference>
<dbReference type="AlphaFoldDB" id="V6SP04"/>
<feature type="transmembrane region" description="Helical" evidence="1">
    <location>
        <begin position="48"/>
        <end position="73"/>
    </location>
</feature>
<dbReference type="EMBL" id="AVGG01000007">
    <property type="protein sequence ID" value="ESU28438.1"/>
    <property type="molecule type" value="Genomic_DNA"/>
</dbReference>
<organism evidence="2 3">
    <name type="scientific">Flavobacterium limnosediminis JC2902</name>
    <dbReference type="NCBI Taxonomy" id="1341181"/>
    <lineage>
        <taxon>Bacteria</taxon>
        <taxon>Pseudomonadati</taxon>
        <taxon>Bacteroidota</taxon>
        <taxon>Flavobacteriia</taxon>
        <taxon>Flavobacteriales</taxon>
        <taxon>Flavobacteriaceae</taxon>
        <taxon>Flavobacterium</taxon>
    </lineage>
</organism>